<feature type="compositionally biased region" description="Polar residues" evidence="1">
    <location>
        <begin position="88"/>
        <end position="103"/>
    </location>
</feature>
<dbReference type="OrthoDB" id="3152253at2759"/>
<dbReference type="HOGENOM" id="CLU_973749_0_0_1"/>
<organism evidence="2 3">
    <name type="scientific">Serendipita vermifera MAFF 305830</name>
    <dbReference type="NCBI Taxonomy" id="933852"/>
    <lineage>
        <taxon>Eukaryota</taxon>
        <taxon>Fungi</taxon>
        <taxon>Dikarya</taxon>
        <taxon>Basidiomycota</taxon>
        <taxon>Agaricomycotina</taxon>
        <taxon>Agaricomycetes</taxon>
        <taxon>Sebacinales</taxon>
        <taxon>Serendipitaceae</taxon>
        <taxon>Serendipita</taxon>
    </lineage>
</organism>
<name>A0A0C2XPM0_SERVB</name>
<protein>
    <submittedName>
        <fullName evidence="2">Uncharacterized protein</fullName>
    </submittedName>
</protein>
<dbReference type="AlphaFoldDB" id="A0A0C2XPM0"/>
<reference evidence="3" key="2">
    <citation type="submission" date="2015-01" db="EMBL/GenBank/DDBJ databases">
        <title>Evolutionary Origins and Diversification of the Mycorrhizal Mutualists.</title>
        <authorList>
            <consortium name="DOE Joint Genome Institute"/>
            <consortium name="Mycorrhizal Genomics Consortium"/>
            <person name="Kohler A."/>
            <person name="Kuo A."/>
            <person name="Nagy L.G."/>
            <person name="Floudas D."/>
            <person name="Copeland A."/>
            <person name="Barry K.W."/>
            <person name="Cichocki N."/>
            <person name="Veneault-Fourrey C."/>
            <person name="LaButti K."/>
            <person name="Lindquist E.A."/>
            <person name="Lipzen A."/>
            <person name="Lundell T."/>
            <person name="Morin E."/>
            <person name="Murat C."/>
            <person name="Riley R."/>
            <person name="Ohm R."/>
            <person name="Sun H."/>
            <person name="Tunlid A."/>
            <person name="Henrissat B."/>
            <person name="Grigoriev I.V."/>
            <person name="Hibbett D.S."/>
            <person name="Martin F."/>
        </authorList>
    </citation>
    <scope>NUCLEOTIDE SEQUENCE [LARGE SCALE GENOMIC DNA]</scope>
    <source>
        <strain evidence="3">MAFF 305830</strain>
    </source>
</reference>
<sequence length="286" mass="31013">MTSRPAYLRGRQEVPEPPSIAARRRNSTATTVQLAPVSLDPKSRQYAHYIPQTPSPKVTFGSAKSTDYFRTAGHGGTPSSSTGTTSPYALSNLNSTNQQQARRLSSAYGQPPTPSVHQHVPAWHVRDEVAVSRERGSSFSDHGGSENNAEDDPLNILDTLPIQNLRLGPSSANAPMSDSRCGTLKRPTMMSPVEERRTNTWPAENNIALNASGGIASRRLATAATAGMVGHESQSHLHHHNTSSSRSVQRLRTVEPDTTVRRPPELSKLPHSTPHLNHATPADCYI</sequence>
<gene>
    <name evidence="2" type="ORF">M408DRAFT_272511</name>
</gene>
<evidence type="ECO:0000313" key="3">
    <source>
        <dbReference type="Proteomes" id="UP000054097"/>
    </source>
</evidence>
<keyword evidence="3" id="KW-1185">Reference proteome</keyword>
<feature type="region of interest" description="Disordered" evidence="1">
    <location>
        <begin position="167"/>
        <end position="186"/>
    </location>
</feature>
<feature type="region of interest" description="Disordered" evidence="1">
    <location>
        <begin position="69"/>
        <end position="154"/>
    </location>
</feature>
<feature type="compositionally biased region" description="Low complexity" evidence="1">
    <location>
        <begin position="77"/>
        <end position="87"/>
    </location>
</feature>
<evidence type="ECO:0000256" key="1">
    <source>
        <dbReference type="SAM" id="MobiDB-lite"/>
    </source>
</evidence>
<feature type="compositionally biased region" description="Basic and acidic residues" evidence="1">
    <location>
        <begin position="124"/>
        <end position="136"/>
    </location>
</feature>
<accession>A0A0C2XPM0</accession>
<dbReference type="EMBL" id="KN824283">
    <property type="protein sequence ID" value="KIM30917.1"/>
    <property type="molecule type" value="Genomic_DNA"/>
</dbReference>
<reference evidence="2 3" key="1">
    <citation type="submission" date="2014-04" db="EMBL/GenBank/DDBJ databases">
        <authorList>
            <consortium name="DOE Joint Genome Institute"/>
            <person name="Kuo A."/>
            <person name="Zuccaro A."/>
            <person name="Kohler A."/>
            <person name="Nagy L.G."/>
            <person name="Floudas D."/>
            <person name="Copeland A."/>
            <person name="Barry K.W."/>
            <person name="Cichocki N."/>
            <person name="Veneault-Fourrey C."/>
            <person name="LaButti K."/>
            <person name="Lindquist E.A."/>
            <person name="Lipzen A."/>
            <person name="Lundell T."/>
            <person name="Morin E."/>
            <person name="Murat C."/>
            <person name="Sun H."/>
            <person name="Tunlid A."/>
            <person name="Henrissat B."/>
            <person name="Grigoriev I.V."/>
            <person name="Hibbett D.S."/>
            <person name="Martin F."/>
            <person name="Nordberg H.P."/>
            <person name="Cantor M.N."/>
            <person name="Hua S.X."/>
        </authorList>
    </citation>
    <scope>NUCLEOTIDE SEQUENCE [LARGE SCALE GENOMIC DNA]</scope>
    <source>
        <strain evidence="2 3">MAFF 305830</strain>
    </source>
</reference>
<evidence type="ECO:0000313" key="2">
    <source>
        <dbReference type="EMBL" id="KIM30917.1"/>
    </source>
</evidence>
<feature type="region of interest" description="Disordered" evidence="1">
    <location>
        <begin position="1"/>
        <end position="46"/>
    </location>
</feature>
<proteinExistence type="predicted"/>
<feature type="region of interest" description="Disordered" evidence="1">
    <location>
        <begin position="227"/>
        <end position="286"/>
    </location>
</feature>
<dbReference type="Proteomes" id="UP000054097">
    <property type="component" value="Unassembled WGS sequence"/>
</dbReference>
<feature type="compositionally biased region" description="Basic and acidic residues" evidence="1">
    <location>
        <begin position="252"/>
        <end position="265"/>
    </location>
</feature>